<dbReference type="EMBL" id="CP001999">
    <property type="protein sequence ID" value="ADG93213.1"/>
    <property type="molecule type" value="Genomic_DNA"/>
</dbReference>
<dbReference type="AlphaFoldDB" id="D5V646"/>
<dbReference type="SUPFAM" id="SSF52833">
    <property type="entry name" value="Thioredoxin-like"/>
    <property type="match status" value="1"/>
</dbReference>
<dbReference type="STRING" id="572480.Arnit_1558"/>
<dbReference type="InterPro" id="IPR012336">
    <property type="entry name" value="Thioredoxin-like_fold"/>
</dbReference>
<dbReference type="InterPro" id="IPR036249">
    <property type="entry name" value="Thioredoxin-like_sf"/>
</dbReference>
<dbReference type="RefSeq" id="WP_013135358.1">
    <property type="nucleotide sequence ID" value="NC_014166.1"/>
</dbReference>
<proteinExistence type="predicted"/>
<dbReference type="Pfam" id="PF13098">
    <property type="entry name" value="Thioredoxin_2"/>
    <property type="match status" value="1"/>
</dbReference>
<dbReference type="PANTHER" id="PTHR35272">
    <property type="entry name" value="THIOL:DISULFIDE INTERCHANGE PROTEIN DSBC-RELATED"/>
    <property type="match status" value="1"/>
</dbReference>
<evidence type="ECO:0000259" key="2">
    <source>
        <dbReference type="Pfam" id="PF13098"/>
    </source>
</evidence>
<dbReference type="InterPro" id="IPR051470">
    <property type="entry name" value="Thiol:disulfide_interchange"/>
</dbReference>
<name>D5V646_ARCNC</name>
<feature type="chain" id="PRO_5003078387" evidence="1">
    <location>
        <begin position="22"/>
        <end position="243"/>
    </location>
</feature>
<evidence type="ECO:0000313" key="4">
    <source>
        <dbReference type="Proteomes" id="UP000000939"/>
    </source>
</evidence>
<dbReference type="HOGENOM" id="CLU_099735_0_0_7"/>
<dbReference type="Gene3D" id="3.40.30.10">
    <property type="entry name" value="Glutaredoxin"/>
    <property type="match status" value="1"/>
</dbReference>
<dbReference type="OrthoDB" id="9800545at2"/>
<dbReference type="KEGG" id="ant:Arnit_1558"/>
<accession>D5V646</accession>
<gene>
    <name evidence="3" type="ordered locus">Arnit_1558</name>
</gene>
<organism evidence="3 4">
    <name type="scientific">Arcobacter nitrofigilis (strain ATCC 33309 / DSM 7299 / CCUG 15893 / LMG 7604 / NCTC 12251 / CI)</name>
    <name type="common">Campylobacter nitrofigilis</name>
    <dbReference type="NCBI Taxonomy" id="572480"/>
    <lineage>
        <taxon>Bacteria</taxon>
        <taxon>Pseudomonadati</taxon>
        <taxon>Campylobacterota</taxon>
        <taxon>Epsilonproteobacteria</taxon>
        <taxon>Campylobacterales</taxon>
        <taxon>Arcobacteraceae</taxon>
        <taxon>Arcobacter</taxon>
    </lineage>
</organism>
<keyword evidence="1" id="KW-0732">Signal</keyword>
<feature type="domain" description="Thioredoxin-like fold" evidence="2">
    <location>
        <begin position="111"/>
        <end position="227"/>
    </location>
</feature>
<reference evidence="3 4" key="1">
    <citation type="journal article" date="2010" name="Stand. Genomic Sci.">
        <title>Complete genome sequence of Arcobacter nitrofigilis type strain (CI).</title>
        <authorList>
            <person name="Pati A."/>
            <person name="Gronow S."/>
            <person name="Lapidus A."/>
            <person name="Copeland A."/>
            <person name="Glavina Del Rio T."/>
            <person name="Nolan M."/>
            <person name="Lucas S."/>
            <person name="Tice H."/>
            <person name="Cheng J.F."/>
            <person name="Han C."/>
            <person name="Chertkov O."/>
            <person name="Bruce D."/>
            <person name="Tapia R."/>
            <person name="Goodwin L."/>
            <person name="Pitluck S."/>
            <person name="Liolios K."/>
            <person name="Ivanova N."/>
            <person name="Mavromatis K."/>
            <person name="Chen A."/>
            <person name="Palaniappan K."/>
            <person name="Land M."/>
            <person name="Hauser L."/>
            <person name="Chang Y.J."/>
            <person name="Jeffries C.D."/>
            <person name="Detter J.C."/>
            <person name="Rohde M."/>
            <person name="Goker M."/>
            <person name="Bristow J."/>
            <person name="Eisen J.A."/>
            <person name="Markowitz V."/>
            <person name="Hugenholtz P."/>
            <person name="Klenk H.P."/>
            <person name="Kyrpides N.C."/>
        </authorList>
    </citation>
    <scope>NUCLEOTIDE SEQUENCE [LARGE SCALE GENOMIC DNA]</scope>
    <source>
        <strain evidence="4">ATCC 33309 / DSM 7299 / CCUG 15893 / LMG 7604 / NCTC 12251 / CI</strain>
    </source>
</reference>
<keyword evidence="4" id="KW-1185">Reference proteome</keyword>
<dbReference type="Proteomes" id="UP000000939">
    <property type="component" value="Chromosome"/>
</dbReference>
<dbReference type="eggNOG" id="COG1651">
    <property type="taxonomic scope" value="Bacteria"/>
</dbReference>
<evidence type="ECO:0000256" key="1">
    <source>
        <dbReference type="SAM" id="SignalP"/>
    </source>
</evidence>
<feature type="signal peptide" evidence="1">
    <location>
        <begin position="1"/>
        <end position="21"/>
    </location>
</feature>
<protein>
    <submittedName>
        <fullName evidence="3">Periplasmic protein</fullName>
    </submittedName>
</protein>
<sequence precursor="true">MKKIFKLMFLFSMLISLNAFASTELSKSEVNEIGKLPIFFGSGMKVLKAYKEDNFYLLRVNIQENIQELVLTADKKYLIAGKIYNVLSGEQVSIPNDVSILKDKEVLTYGTGNDVYYLFTDPECPYCKKFESYFDQIKNDVQFKIYLFPLSFHKNAIPLSKYILSFKSNEDRVNALLNVTPSTKEFLDKKFTKAQDEALTNVINAQMKLGEKLGVRGTPTLYDIHGKALSWVKVLERYGVEVK</sequence>
<evidence type="ECO:0000313" key="3">
    <source>
        <dbReference type="EMBL" id="ADG93213.1"/>
    </source>
</evidence>
<dbReference type="PANTHER" id="PTHR35272:SF3">
    <property type="entry name" value="THIOL:DISULFIDE INTERCHANGE PROTEIN DSBC"/>
    <property type="match status" value="1"/>
</dbReference>